<dbReference type="SUPFAM" id="SSF53187">
    <property type="entry name" value="Zn-dependent exopeptidases"/>
    <property type="match status" value="1"/>
</dbReference>
<dbReference type="SUPFAM" id="SSF55031">
    <property type="entry name" value="Bacterial exopeptidase dimerisation domain"/>
    <property type="match status" value="1"/>
</dbReference>
<evidence type="ECO:0000313" key="7">
    <source>
        <dbReference type="EMBL" id="MBJ7601135.1"/>
    </source>
</evidence>
<keyword evidence="8" id="KW-1185">Reference proteome</keyword>
<keyword evidence="5" id="KW-0862">Zinc</keyword>
<dbReference type="Gene3D" id="1.10.150.900">
    <property type="match status" value="1"/>
</dbReference>
<evidence type="ECO:0000259" key="6">
    <source>
        <dbReference type="Pfam" id="PF07687"/>
    </source>
</evidence>
<dbReference type="InterPro" id="IPR002933">
    <property type="entry name" value="Peptidase_M20"/>
</dbReference>
<dbReference type="InterPro" id="IPR011650">
    <property type="entry name" value="Peptidase_M20_dimer"/>
</dbReference>
<dbReference type="AlphaFoldDB" id="A0A934KA73"/>
<keyword evidence="3" id="KW-0479">Metal-binding</keyword>
<comment type="caution">
    <text evidence="7">The sequence shown here is derived from an EMBL/GenBank/DDBJ whole genome shotgun (WGS) entry which is preliminary data.</text>
</comment>
<feature type="domain" description="Peptidase M20 dimerisation" evidence="6">
    <location>
        <begin position="184"/>
        <end position="329"/>
    </location>
</feature>
<accession>A0A934KA73</accession>
<dbReference type="RefSeq" id="WP_338205231.1">
    <property type="nucleotide sequence ID" value="NZ_JAEKNR010000234.1"/>
</dbReference>
<evidence type="ECO:0000256" key="2">
    <source>
        <dbReference type="ARBA" id="ARBA00006247"/>
    </source>
</evidence>
<evidence type="ECO:0000256" key="3">
    <source>
        <dbReference type="ARBA" id="ARBA00022723"/>
    </source>
</evidence>
<gene>
    <name evidence="7" type="ORF">JF922_24060</name>
</gene>
<name>A0A934KA73_9BACT</name>
<evidence type="ECO:0000256" key="5">
    <source>
        <dbReference type="ARBA" id="ARBA00022833"/>
    </source>
</evidence>
<dbReference type="GO" id="GO:0046872">
    <property type="term" value="F:metal ion binding"/>
    <property type="evidence" value="ECO:0007669"/>
    <property type="project" value="UniProtKB-KW"/>
</dbReference>
<comment type="similarity">
    <text evidence="2">Belongs to the peptidase M20A family.</text>
</comment>
<proteinExistence type="inferred from homology"/>
<evidence type="ECO:0000256" key="1">
    <source>
        <dbReference type="ARBA" id="ARBA00001947"/>
    </source>
</evidence>
<dbReference type="InterPro" id="IPR050072">
    <property type="entry name" value="Peptidase_M20A"/>
</dbReference>
<dbReference type="Pfam" id="PF07687">
    <property type="entry name" value="M20_dimer"/>
    <property type="match status" value="1"/>
</dbReference>
<keyword evidence="4" id="KW-0378">Hydrolase</keyword>
<protein>
    <submittedName>
        <fullName evidence="7">M20/M25/M40 family metallo-hydrolase</fullName>
    </submittedName>
</protein>
<dbReference type="PANTHER" id="PTHR43808">
    <property type="entry name" value="ACETYLORNITHINE DEACETYLASE"/>
    <property type="match status" value="1"/>
</dbReference>
<dbReference type="Gene3D" id="3.40.630.10">
    <property type="entry name" value="Zn peptidases"/>
    <property type="match status" value="1"/>
</dbReference>
<dbReference type="Proteomes" id="UP000612893">
    <property type="component" value="Unassembled WGS sequence"/>
</dbReference>
<organism evidence="7 8">
    <name type="scientific">Candidatus Nephthysia bennettiae</name>
    <dbReference type="NCBI Taxonomy" id="3127016"/>
    <lineage>
        <taxon>Bacteria</taxon>
        <taxon>Bacillati</taxon>
        <taxon>Candidatus Dormiibacterota</taxon>
        <taxon>Candidatus Dormibacteria</taxon>
        <taxon>Candidatus Dormibacterales</taxon>
        <taxon>Candidatus Dormibacteraceae</taxon>
        <taxon>Candidatus Nephthysia</taxon>
    </lineage>
</organism>
<evidence type="ECO:0000256" key="4">
    <source>
        <dbReference type="ARBA" id="ARBA00022801"/>
    </source>
</evidence>
<dbReference type="InterPro" id="IPR036264">
    <property type="entry name" value="Bact_exopeptidase_dim_dom"/>
</dbReference>
<dbReference type="EMBL" id="JAEKNR010000234">
    <property type="protein sequence ID" value="MBJ7601135.1"/>
    <property type="molecule type" value="Genomic_DNA"/>
</dbReference>
<sequence length="432" mass="46779">MPPAELLRRLIQFDTTNPPGMEGACQQFLLDQFAGHEVEARMLGAMPDRPNLVLRVRGRGEAPPLLLQGHVDVVTTANQRWQHPPFAGELVEGWVWGRGALDMKSGLVMMVAALLRCLDEGRPPAGDVVLCSLSDEEAGGTHGAQFLVENHPELFSGVRHSVGEGGGATQYIGGRAFYPVMVAEKRACRLRAVLRGPGGHAARHHRGGTTGKLGALLSALDRSRLPVHLTSIAEAYVRAVAGASREPLRSGLLTLLDPRRTDSALDAMGPEASRFESILHNTINPTIVHAGHKVNVIPSEGTVDMDGRMLPGFEPDQFISEVRAVIGHEPEIEILNVGPRLPQPRTDGFFDLLCGVLRDLEPQGIPVPAMMTGATDQRHFGQLGVRGYGYLPLRLPPDFGQGTVHAADERVPVKALDFGVEALYQVLQRYRG</sequence>
<dbReference type="Pfam" id="PF01546">
    <property type="entry name" value="Peptidase_M20"/>
    <property type="match status" value="1"/>
</dbReference>
<dbReference type="GO" id="GO:0016787">
    <property type="term" value="F:hydrolase activity"/>
    <property type="evidence" value="ECO:0007669"/>
    <property type="project" value="UniProtKB-KW"/>
</dbReference>
<comment type="cofactor">
    <cofactor evidence="1">
        <name>Zn(2+)</name>
        <dbReference type="ChEBI" id="CHEBI:29105"/>
    </cofactor>
</comment>
<dbReference type="PANTHER" id="PTHR43808:SF8">
    <property type="entry name" value="PEPTIDASE M20 DIMERISATION DOMAIN-CONTAINING PROTEIN"/>
    <property type="match status" value="1"/>
</dbReference>
<reference evidence="7" key="1">
    <citation type="submission" date="2020-10" db="EMBL/GenBank/DDBJ databases">
        <title>Ca. Dormibacterota MAGs.</title>
        <authorList>
            <person name="Montgomery K."/>
        </authorList>
    </citation>
    <scope>NUCLEOTIDE SEQUENCE [LARGE SCALE GENOMIC DNA]</scope>
    <source>
        <strain evidence="7">SC8812_S17_10</strain>
    </source>
</reference>
<dbReference type="Gene3D" id="3.30.70.360">
    <property type="match status" value="1"/>
</dbReference>
<evidence type="ECO:0000313" key="8">
    <source>
        <dbReference type="Proteomes" id="UP000612893"/>
    </source>
</evidence>